<dbReference type="InterPro" id="IPR001444">
    <property type="entry name" value="Flag_bb_rod_N"/>
</dbReference>
<reference evidence="10" key="1">
    <citation type="submission" date="2016-10" db="EMBL/GenBank/DDBJ databases">
        <authorList>
            <person name="Varghese N."/>
            <person name="Submissions S."/>
        </authorList>
    </citation>
    <scope>NUCLEOTIDE SEQUENCE [LARGE SCALE GENOMIC DNA]</scope>
    <source>
        <strain evidence="10">DSM 23256</strain>
    </source>
</reference>
<feature type="domain" description="Flagellar hook protein FlgE/F/G-like D1" evidence="8">
    <location>
        <begin position="96"/>
        <end position="159"/>
    </location>
</feature>
<evidence type="ECO:0000256" key="2">
    <source>
        <dbReference type="ARBA" id="ARBA00017948"/>
    </source>
</evidence>
<dbReference type="InterPro" id="IPR020013">
    <property type="entry name" value="Flagellar_FlgE/F/G"/>
</dbReference>
<dbReference type="InterPro" id="IPR012836">
    <property type="entry name" value="FlgF"/>
</dbReference>
<evidence type="ECO:0000313" key="9">
    <source>
        <dbReference type="EMBL" id="SDE99406.1"/>
    </source>
</evidence>
<dbReference type="EMBL" id="FNBU01000001">
    <property type="protein sequence ID" value="SDE99406.1"/>
    <property type="molecule type" value="Genomic_DNA"/>
</dbReference>
<evidence type="ECO:0000313" key="10">
    <source>
        <dbReference type="Proteomes" id="UP000243333"/>
    </source>
</evidence>
<evidence type="ECO:0000256" key="3">
    <source>
        <dbReference type="ARBA" id="ARBA00025933"/>
    </source>
</evidence>
<evidence type="ECO:0000259" key="8">
    <source>
        <dbReference type="Pfam" id="PF22692"/>
    </source>
</evidence>
<comment type="subunit">
    <text evidence="3">The basal body constitutes a major portion of the flagellar organelle and consists of four rings (L,P,S, and M) mounted on a central rod. The rod consists of about 26 subunits of FlgG in the distal portion, and FlgB, FlgC and FlgF are thought to build up the proximal portion of the rod with about 6 subunits each.</text>
</comment>
<dbReference type="Pfam" id="PF00460">
    <property type="entry name" value="Flg_bb_rod"/>
    <property type="match status" value="1"/>
</dbReference>
<dbReference type="NCBIfam" id="TIGR02488">
    <property type="entry name" value="flgG_G_neg"/>
    <property type="match status" value="1"/>
</dbReference>
<name>A0A1G7HGE8_9FIRM</name>
<dbReference type="InterPro" id="IPR053967">
    <property type="entry name" value="LlgE_F_G-like_D1"/>
</dbReference>
<dbReference type="Pfam" id="PF22692">
    <property type="entry name" value="LlgE_F_G_D1"/>
    <property type="match status" value="1"/>
</dbReference>
<feature type="domain" description="Flagellar basal-body/hook protein C-terminal" evidence="7">
    <location>
        <begin position="216"/>
        <end position="260"/>
    </location>
</feature>
<feature type="domain" description="Flagellar basal body rod protein N-terminal" evidence="6">
    <location>
        <begin position="7"/>
        <end position="35"/>
    </location>
</feature>
<dbReference type="GO" id="GO:0071978">
    <property type="term" value="P:bacterial-type flagellum-dependent swarming motility"/>
    <property type="evidence" value="ECO:0007669"/>
    <property type="project" value="TreeGrafter"/>
</dbReference>
<protein>
    <recommendedName>
        <fullName evidence="2 4">Flagellar basal-body rod protein FlgG</fullName>
    </recommendedName>
</protein>
<keyword evidence="5" id="KW-0975">Bacterial flagellum</keyword>
<dbReference type="InterPro" id="IPR012834">
    <property type="entry name" value="FlgG_G_neg"/>
</dbReference>
<comment type="subcellular location">
    <subcellularLocation>
        <location evidence="5">Bacterial flagellum basal body</location>
    </subcellularLocation>
</comment>
<accession>A0A1G7HGE8</accession>
<dbReference type="GO" id="GO:0009426">
    <property type="term" value="C:bacterial-type flagellum basal body, distal rod"/>
    <property type="evidence" value="ECO:0007669"/>
    <property type="project" value="UniProtKB-UniRule"/>
</dbReference>
<keyword evidence="9" id="KW-0969">Cilium</keyword>
<dbReference type="SUPFAM" id="SSF117143">
    <property type="entry name" value="Flagellar hook protein flgE"/>
    <property type="match status" value="1"/>
</dbReference>
<dbReference type="Pfam" id="PF06429">
    <property type="entry name" value="Flg_bbr_C"/>
    <property type="match status" value="1"/>
</dbReference>
<dbReference type="STRING" id="1123285.SAMN05660235_00034"/>
<dbReference type="OrthoDB" id="9804559at2"/>
<proteinExistence type="inferred from homology"/>
<dbReference type="InterPro" id="IPR010930">
    <property type="entry name" value="Flg_bb/hook_C_dom"/>
</dbReference>
<evidence type="ECO:0000256" key="1">
    <source>
        <dbReference type="ARBA" id="ARBA00009677"/>
    </source>
</evidence>
<sequence>MMRALWTAGSGMVAQQANVDVISNNLANVNTTGFKKSRTDFQDLMYQTIRQAGAATGADTQLPTGIQIGHGVRQVATQKIYTPGNFQQTGNPLDLAIEGDGFFQITLPDGTLAYTRDGAFKKDAQGRIVTSEGYPLEPQIIIPENATELSISADGRVTAKIPNQTDPQDLGQIQIVRFINPAGLDSIGRNLLKETAASGAPVVMNPGTDGAGTLVQQYLEMSNVQVVEEMVNMIVAQRAYEINAKAITTADDMLGQVANLKR</sequence>
<comment type="similarity">
    <text evidence="1 5">Belongs to the flagella basal body rod proteins family.</text>
</comment>
<dbReference type="RefSeq" id="WP_093686945.1">
    <property type="nucleotide sequence ID" value="NZ_FNBU01000001.1"/>
</dbReference>
<dbReference type="NCBIfam" id="TIGR02490">
    <property type="entry name" value="flgF"/>
    <property type="match status" value="1"/>
</dbReference>
<dbReference type="PANTHER" id="PTHR30435:SF19">
    <property type="entry name" value="FLAGELLAR BASAL-BODY ROD PROTEIN FLGG"/>
    <property type="match status" value="1"/>
</dbReference>
<gene>
    <name evidence="9" type="ORF">SAMN05660235_00034</name>
</gene>
<evidence type="ECO:0000256" key="5">
    <source>
        <dbReference type="RuleBase" id="RU362116"/>
    </source>
</evidence>
<keyword evidence="10" id="KW-1185">Reference proteome</keyword>
<organism evidence="9 10">
    <name type="scientific">Sporolituus thermophilus DSM 23256</name>
    <dbReference type="NCBI Taxonomy" id="1123285"/>
    <lineage>
        <taxon>Bacteria</taxon>
        <taxon>Bacillati</taxon>
        <taxon>Bacillota</taxon>
        <taxon>Negativicutes</taxon>
        <taxon>Selenomonadales</taxon>
        <taxon>Sporomusaceae</taxon>
        <taxon>Sporolituus</taxon>
    </lineage>
</organism>
<dbReference type="InterPro" id="IPR019776">
    <property type="entry name" value="Flagellar_basal_body_rod_CS"/>
</dbReference>
<evidence type="ECO:0000256" key="4">
    <source>
        <dbReference type="NCBIfam" id="TIGR02488"/>
    </source>
</evidence>
<dbReference type="Proteomes" id="UP000243333">
    <property type="component" value="Unassembled WGS sequence"/>
</dbReference>
<dbReference type="InterPro" id="IPR037925">
    <property type="entry name" value="FlgE/F/G-like"/>
</dbReference>
<dbReference type="PROSITE" id="PS00588">
    <property type="entry name" value="FLAGELLA_BB_ROD"/>
    <property type="match status" value="1"/>
</dbReference>
<evidence type="ECO:0000259" key="6">
    <source>
        <dbReference type="Pfam" id="PF00460"/>
    </source>
</evidence>
<keyword evidence="9" id="KW-0966">Cell projection</keyword>
<dbReference type="AlphaFoldDB" id="A0A1G7HGE8"/>
<evidence type="ECO:0000259" key="7">
    <source>
        <dbReference type="Pfam" id="PF06429"/>
    </source>
</evidence>
<dbReference type="PANTHER" id="PTHR30435">
    <property type="entry name" value="FLAGELLAR PROTEIN"/>
    <property type="match status" value="1"/>
</dbReference>
<keyword evidence="9" id="KW-0282">Flagellum</keyword>
<dbReference type="NCBIfam" id="TIGR03506">
    <property type="entry name" value="FlgEFG_subfam"/>
    <property type="match status" value="2"/>
</dbReference>